<reference evidence="3 4" key="1">
    <citation type="submission" date="2016-10" db="EMBL/GenBank/DDBJ databases">
        <authorList>
            <person name="de Groot N.N."/>
        </authorList>
    </citation>
    <scope>NUCLEOTIDE SEQUENCE [LARGE SCALE GENOMIC DNA]</scope>
    <source>
        <strain evidence="3 4">DSM 19548</strain>
    </source>
</reference>
<keyword evidence="4" id="KW-1185">Reference proteome</keyword>
<dbReference type="Proteomes" id="UP000198728">
    <property type="component" value="Unassembled WGS sequence"/>
</dbReference>
<dbReference type="InterPro" id="IPR051043">
    <property type="entry name" value="Sulfatase_Mod_Factor_Kinase"/>
</dbReference>
<evidence type="ECO:0000313" key="4">
    <source>
        <dbReference type="Proteomes" id="UP000198728"/>
    </source>
</evidence>
<accession>A0A1I1N142</accession>
<dbReference type="STRING" id="441112.SAMN04488094_11178"/>
<feature type="compositionally biased region" description="Low complexity" evidence="1">
    <location>
        <begin position="331"/>
        <end position="343"/>
    </location>
</feature>
<dbReference type="PANTHER" id="PTHR23150">
    <property type="entry name" value="SULFATASE MODIFYING FACTOR 1, 2"/>
    <property type="match status" value="1"/>
</dbReference>
<dbReference type="SUPFAM" id="SSF56436">
    <property type="entry name" value="C-type lectin-like"/>
    <property type="match status" value="1"/>
</dbReference>
<feature type="compositionally biased region" description="Basic residues" evidence="1">
    <location>
        <begin position="316"/>
        <end position="330"/>
    </location>
</feature>
<dbReference type="EMBL" id="FOLG01000011">
    <property type="protein sequence ID" value="SFC91347.1"/>
    <property type="molecule type" value="Genomic_DNA"/>
</dbReference>
<feature type="region of interest" description="Disordered" evidence="1">
    <location>
        <begin position="288"/>
        <end position="344"/>
    </location>
</feature>
<protein>
    <submittedName>
        <fullName evidence="3">Formylglycine-generating enzyme, required for sulfatase activity, contains SUMF1/FGE domain</fullName>
    </submittedName>
</protein>
<evidence type="ECO:0000313" key="3">
    <source>
        <dbReference type="EMBL" id="SFC91347.1"/>
    </source>
</evidence>
<proteinExistence type="predicted"/>
<dbReference type="AlphaFoldDB" id="A0A1I1N142"/>
<dbReference type="InterPro" id="IPR005532">
    <property type="entry name" value="SUMF_dom"/>
</dbReference>
<organism evidence="3 4">
    <name type="scientific">Tropicimonas isoalkanivorans</name>
    <dbReference type="NCBI Taxonomy" id="441112"/>
    <lineage>
        <taxon>Bacteria</taxon>
        <taxon>Pseudomonadati</taxon>
        <taxon>Pseudomonadota</taxon>
        <taxon>Alphaproteobacteria</taxon>
        <taxon>Rhodobacterales</taxon>
        <taxon>Roseobacteraceae</taxon>
        <taxon>Tropicimonas</taxon>
    </lineage>
</organism>
<evidence type="ECO:0000259" key="2">
    <source>
        <dbReference type="Pfam" id="PF03781"/>
    </source>
</evidence>
<gene>
    <name evidence="3" type="ORF">SAMN04488094_11178</name>
</gene>
<feature type="domain" description="Sulfatase-modifying factor enzyme-like" evidence="2">
    <location>
        <begin position="29"/>
        <end position="305"/>
    </location>
</feature>
<dbReference type="InterPro" id="IPR016187">
    <property type="entry name" value="CTDL_fold"/>
</dbReference>
<name>A0A1I1N142_9RHOB</name>
<dbReference type="PANTHER" id="PTHR23150:SF19">
    <property type="entry name" value="FORMYLGLYCINE-GENERATING ENZYME"/>
    <property type="match status" value="1"/>
</dbReference>
<dbReference type="Pfam" id="PF03781">
    <property type="entry name" value="FGE-sulfatase"/>
    <property type="match status" value="1"/>
</dbReference>
<sequence>MAAHHASYMDAALRVPVASPAVREELRAGLIPLAGGFFDMGARQSRFREDFDAPRRRVWLSPFRMSPTACTNAEFARFVAATGYRTVAEVEGWSYVFHLLLDDPARFPKSPPGLPWWRKVDGACWSAPEGPGSGTAGREDHPVVHVCWFDALAYCTWAGLDLPTEAQWEFAARGGLARKKFPWGNTMSPKGRPAMNTWQGRFPVENTAEDGFLATAPVAAFAPNRFGLYNTCGNVWEWARDLYAPHPPKGPFPLRDPSGPLQGGARVQRGGSYLCHVSYCDRYHVHSRTRNDPDSSTGNAGFRVALDQGSDESTARRTRRMQSTRERRSRTSSAASSPSRTTSVNARLAFDGRNVHLTFR</sequence>
<dbReference type="InterPro" id="IPR042095">
    <property type="entry name" value="SUMF_sf"/>
</dbReference>
<dbReference type="Gene3D" id="3.90.1580.10">
    <property type="entry name" value="paralog of FGE (formylglycine-generating enzyme)"/>
    <property type="match status" value="1"/>
</dbReference>
<evidence type="ECO:0000256" key="1">
    <source>
        <dbReference type="SAM" id="MobiDB-lite"/>
    </source>
</evidence>
<dbReference type="GO" id="GO:0120147">
    <property type="term" value="F:formylglycine-generating oxidase activity"/>
    <property type="evidence" value="ECO:0007669"/>
    <property type="project" value="TreeGrafter"/>
</dbReference>